<keyword evidence="2" id="KW-1185">Reference proteome</keyword>
<comment type="caution">
    <text evidence="1">The sequence shown here is derived from an EMBL/GenBank/DDBJ whole genome shotgun (WGS) entry which is preliminary data.</text>
</comment>
<dbReference type="EMBL" id="JADOTZ010000001">
    <property type="protein sequence ID" value="MBG6085859.1"/>
    <property type="molecule type" value="Genomic_DNA"/>
</dbReference>
<dbReference type="AlphaFoldDB" id="A0A931D7G6"/>
<gene>
    <name evidence="1" type="ORF">IW252_002626</name>
</gene>
<proteinExistence type="predicted"/>
<accession>A0A931D7G6</accession>
<evidence type="ECO:0000313" key="2">
    <source>
        <dbReference type="Proteomes" id="UP000625033"/>
    </source>
</evidence>
<evidence type="ECO:0000313" key="1">
    <source>
        <dbReference type="EMBL" id="MBG6085859.1"/>
    </source>
</evidence>
<reference evidence="1" key="1">
    <citation type="submission" date="2020-11" db="EMBL/GenBank/DDBJ databases">
        <title>Sequencing the genomes of 1000 actinobacteria strains.</title>
        <authorList>
            <person name="Klenk H.-P."/>
        </authorList>
    </citation>
    <scope>NUCLEOTIDE SEQUENCE</scope>
    <source>
        <strain evidence="1">DSM 26152</strain>
    </source>
</reference>
<name>A0A931D7G6_9MICC</name>
<protein>
    <submittedName>
        <fullName evidence="1">Uncharacterized protein</fullName>
    </submittedName>
</protein>
<dbReference type="Proteomes" id="UP000625033">
    <property type="component" value="Unassembled WGS sequence"/>
</dbReference>
<sequence length="91" mass="10331">MSTAMAIAVDAKHDWTSRALEYIKQVPGGNWFSADNLHADLPAPPDPHHVGRVFQLAEDQRLISRGPMDRGPRGSVRREWRRNEPFGVMVR</sequence>
<organism evidence="1 2">
    <name type="scientific">Zhihengliuella flava</name>
    <dbReference type="NCBI Taxonomy" id="1285193"/>
    <lineage>
        <taxon>Bacteria</taxon>
        <taxon>Bacillati</taxon>
        <taxon>Actinomycetota</taxon>
        <taxon>Actinomycetes</taxon>
        <taxon>Micrococcales</taxon>
        <taxon>Micrococcaceae</taxon>
        <taxon>Zhihengliuella</taxon>
    </lineage>
</organism>